<dbReference type="Proteomes" id="UP000234525">
    <property type="component" value="Unassembled WGS sequence"/>
</dbReference>
<dbReference type="AlphaFoldDB" id="A0A2H1IUU8"/>
<reference evidence="1" key="1">
    <citation type="submission" date="2017-03" db="EMBL/GenBank/DDBJ databases">
        <authorList>
            <person name="Monnet C."/>
        </authorList>
    </citation>
    <scope>NUCLEOTIDE SEQUENCE [LARGE SCALE GENOMIC DNA]</scope>
    <source>
        <strain evidence="1">ATCC 9175</strain>
    </source>
</reference>
<accession>A0A2H1IUU8</accession>
<comment type="caution">
    <text evidence="1">The sequence shown here is derived from an EMBL/GenBank/DDBJ whole genome shotgun (WGS) entry which is preliminary data.</text>
</comment>
<gene>
    <name evidence="1" type="ORF">BAUR9175_01720</name>
</gene>
<proteinExistence type="predicted"/>
<keyword evidence="2" id="KW-1185">Reference proteome</keyword>
<organism evidence="1 2">
    <name type="scientific">Brevibacterium aurantiacum</name>
    <dbReference type="NCBI Taxonomy" id="273384"/>
    <lineage>
        <taxon>Bacteria</taxon>
        <taxon>Bacillati</taxon>
        <taxon>Actinomycetota</taxon>
        <taxon>Actinomycetes</taxon>
        <taxon>Micrococcales</taxon>
        <taxon>Brevibacteriaceae</taxon>
        <taxon>Brevibacterium</taxon>
    </lineage>
</organism>
<protein>
    <submittedName>
        <fullName evidence="1">Uncharacterized protein</fullName>
    </submittedName>
</protein>
<name>A0A2H1IUU8_BREAU</name>
<evidence type="ECO:0000313" key="1">
    <source>
        <dbReference type="EMBL" id="SMX78955.1"/>
    </source>
</evidence>
<dbReference type="EMBL" id="FXZB01000010">
    <property type="protein sequence ID" value="SMX78955.1"/>
    <property type="molecule type" value="Genomic_DNA"/>
</dbReference>
<sequence length="43" mass="4955">MRLANAGFTVFNLVWADLFRSEMFTAIKKHIAESRPHQPKPTP</sequence>
<evidence type="ECO:0000313" key="2">
    <source>
        <dbReference type="Proteomes" id="UP000234525"/>
    </source>
</evidence>